<feature type="transmembrane region" description="Helical" evidence="9">
    <location>
        <begin position="89"/>
        <end position="110"/>
    </location>
</feature>
<evidence type="ECO:0000256" key="2">
    <source>
        <dbReference type="ARBA" id="ARBA00012438"/>
    </source>
</evidence>
<proteinExistence type="predicted"/>
<dbReference type="Gene3D" id="3.30.565.10">
    <property type="entry name" value="Histidine kinase-like ATPase, C-terminal domain"/>
    <property type="match status" value="1"/>
</dbReference>
<evidence type="ECO:0000313" key="11">
    <source>
        <dbReference type="EMBL" id="OOM62744.1"/>
    </source>
</evidence>
<dbReference type="Proteomes" id="UP000190973">
    <property type="component" value="Unassembled WGS sequence"/>
</dbReference>
<feature type="transmembrane region" description="Helical" evidence="9">
    <location>
        <begin position="6"/>
        <end position="25"/>
    </location>
</feature>
<evidence type="ECO:0000256" key="4">
    <source>
        <dbReference type="ARBA" id="ARBA00022679"/>
    </source>
</evidence>
<dbReference type="SMART" id="SM00387">
    <property type="entry name" value="HATPase_c"/>
    <property type="match status" value="1"/>
</dbReference>
<keyword evidence="4 11" id="KW-0808">Transferase</keyword>
<dbReference type="GO" id="GO:0000160">
    <property type="term" value="P:phosphorelay signal transduction system"/>
    <property type="evidence" value="ECO:0007669"/>
    <property type="project" value="UniProtKB-KW"/>
</dbReference>
<gene>
    <name evidence="11" type="primary">hssS</name>
    <name evidence="11" type="ORF">CLBCK_15130</name>
</gene>
<evidence type="ECO:0000256" key="9">
    <source>
        <dbReference type="SAM" id="Phobius"/>
    </source>
</evidence>
<evidence type="ECO:0000256" key="3">
    <source>
        <dbReference type="ARBA" id="ARBA00022553"/>
    </source>
</evidence>
<keyword evidence="7" id="KW-0067">ATP-binding</keyword>
<dbReference type="InterPro" id="IPR004358">
    <property type="entry name" value="Sig_transdc_His_kin-like_C"/>
</dbReference>
<dbReference type="SUPFAM" id="SSF55874">
    <property type="entry name" value="ATPase domain of HSP90 chaperone/DNA topoisomerase II/histidine kinase"/>
    <property type="match status" value="1"/>
</dbReference>
<evidence type="ECO:0000256" key="8">
    <source>
        <dbReference type="ARBA" id="ARBA00023012"/>
    </source>
</evidence>
<dbReference type="PANTHER" id="PTHR43065">
    <property type="entry name" value="SENSOR HISTIDINE KINASE"/>
    <property type="match status" value="1"/>
</dbReference>
<keyword evidence="9" id="KW-0812">Transmembrane</keyword>
<feature type="transmembrane region" description="Helical" evidence="9">
    <location>
        <begin position="161"/>
        <end position="179"/>
    </location>
</feature>
<keyword evidence="5" id="KW-0547">Nucleotide-binding</keyword>
<dbReference type="InterPro" id="IPR003594">
    <property type="entry name" value="HATPase_dom"/>
</dbReference>
<protein>
    <recommendedName>
        <fullName evidence="2">histidine kinase</fullName>
        <ecNumber evidence="2">2.7.13.3</ecNumber>
    </recommendedName>
</protein>
<keyword evidence="9" id="KW-1133">Transmembrane helix</keyword>
<dbReference type="GO" id="GO:0004673">
    <property type="term" value="F:protein histidine kinase activity"/>
    <property type="evidence" value="ECO:0007669"/>
    <property type="project" value="UniProtKB-EC"/>
</dbReference>
<feature type="domain" description="Histidine kinase" evidence="10">
    <location>
        <begin position="316"/>
        <end position="419"/>
    </location>
</feature>
<reference evidence="11 12" key="1">
    <citation type="submission" date="2016-05" db="EMBL/GenBank/DDBJ databases">
        <title>Microbial solvent formation.</title>
        <authorList>
            <person name="Poehlein A."/>
            <person name="Montoya Solano J.D."/>
            <person name="Flitsch S."/>
            <person name="Krabben P."/>
            <person name="Duerre P."/>
            <person name="Daniel R."/>
        </authorList>
    </citation>
    <scope>NUCLEOTIDE SEQUENCE [LARGE SCALE GENOMIC DNA]</scope>
    <source>
        <strain evidence="11 12">DSM 53</strain>
    </source>
</reference>
<keyword evidence="9" id="KW-0472">Membrane</keyword>
<dbReference type="InterPro" id="IPR036890">
    <property type="entry name" value="HATPase_C_sf"/>
</dbReference>
<evidence type="ECO:0000313" key="12">
    <source>
        <dbReference type="Proteomes" id="UP000190973"/>
    </source>
</evidence>
<organism evidence="11 12">
    <name type="scientific">Clostridium beijerinckii</name>
    <name type="common">Clostridium MP</name>
    <dbReference type="NCBI Taxonomy" id="1520"/>
    <lineage>
        <taxon>Bacteria</taxon>
        <taxon>Bacillati</taxon>
        <taxon>Bacillota</taxon>
        <taxon>Clostridia</taxon>
        <taxon>Eubacteriales</taxon>
        <taxon>Clostridiaceae</taxon>
        <taxon>Clostridium</taxon>
    </lineage>
</organism>
<feature type="transmembrane region" description="Helical" evidence="9">
    <location>
        <begin position="185"/>
        <end position="204"/>
    </location>
</feature>
<name>A0A1S8SBL8_CLOBE</name>
<comment type="caution">
    <text evidence="11">The sequence shown here is derived from an EMBL/GenBank/DDBJ whole genome shotgun (WGS) entry which is preliminary data.</text>
</comment>
<keyword evidence="3" id="KW-0597">Phosphoprotein</keyword>
<dbReference type="AlphaFoldDB" id="A0A1S8SBL8"/>
<evidence type="ECO:0000256" key="1">
    <source>
        <dbReference type="ARBA" id="ARBA00000085"/>
    </source>
</evidence>
<dbReference type="PRINTS" id="PR00344">
    <property type="entry name" value="BCTRLSENSOR"/>
</dbReference>
<keyword evidence="8" id="KW-0902">Two-component regulatory system</keyword>
<dbReference type="PROSITE" id="PS50109">
    <property type="entry name" value="HIS_KIN"/>
    <property type="match status" value="1"/>
</dbReference>
<keyword evidence="6" id="KW-0418">Kinase</keyword>
<evidence type="ECO:0000256" key="7">
    <source>
        <dbReference type="ARBA" id="ARBA00022840"/>
    </source>
</evidence>
<dbReference type="PANTHER" id="PTHR43065:SF10">
    <property type="entry name" value="PEROXIDE STRESS-ACTIVATED HISTIDINE KINASE MAK3"/>
    <property type="match status" value="1"/>
</dbReference>
<evidence type="ECO:0000256" key="5">
    <source>
        <dbReference type="ARBA" id="ARBA00022741"/>
    </source>
</evidence>
<comment type="catalytic activity">
    <reaction evidence="1">
        <text>ATP + protein L-histidine = ADP + protein N-phospho-L-histidine.</text>
        <dbReference type="EC" id="2.7.13.3"/>
    </reaction>
</comment>
<dbReference type="EMBL" id="LZZI01000019">
    <property type="protein sequence ID" value="OOM62744.1"/>
    <property type="molecule type" value="Genomic_DNA"/>
</dbReference>
<feature type="transmembrane region" description="Helical" evidence="9">
    <location>
        <begin position="37"/>
        <end position="54"/>
    </location>
</feature>
<sequence length="421" mass="48535">MEVQYIDALITIFQSILFTYIVNYCLEEDKIVKIKELILSVILLSVDGFSITYLLGNLSICIFITHALGILIIYFTFRKNVLNPIIAYSLIYSIVIIWVSTFSNILYVMLYVNSLEDNIENIYITLVYLSQIFLFILCFLFKNKIKQIYKLLLDESSSVKYIIIISFFPDFLISLYNISYDIEPVLSRNIIVIALIAFIIFNIIDFRKIKKNSDEIYKLNGILTSKNIELKNIKDNYNLNILSLYELCDMNMYQDASNLLKRIINTYQNSGNVYEKDAEGSSLLSLATKHVIRDDIKVIVSDNANFRLTTMKEMDLYRIIINIVNNAVKAMKNKGTIIAESYEDLNNIVINIANDGERIPDNIINKIFDSGFTTKNNNNKNHGYGLSIVRELIEKHNGRIKVESNEYMTKFTIVLPINVAA</sequence>
<dbReference type="InterPro" id="IPR005467">
    <property type="entry name" value="His_kinase_dom"/>
</dbReference>
<dbReference type="GO" id="GO:0005524">
    <property type="term" value="F:ATP binding"/>
    <property type="evidence" value="ECO:0007669"/>
    <property type="project" value="UniProtKB-KW"/>
</dbReference>
<evidence type="ECO:0000259" key="10">
    <source>
        <dbReference type="PROSITE" id="PS50109"/>
    </source>
</evidence>
<feature type="transmembrane region" description="Helical" evidence="9">
    <location>
        <begin position="60"/>
        <end position="77"/>
    </location>
</feature>
<dbReference type="EC" id="2.7.13.3" evidence="2"/>
<evidence type="ECO:0000256" key="6">
    <source>
        <dbReference type="ARBA" id="ARBA00022777"/>
    </source>
</evidence>
<accession>A0A1S8SBL8</accession>
<dbReference type="Pfam" id="PF02518">
    <property type="entry name" value="HATPase_c"/>
    <property type="match status" value="1"/>
</dbReference>
<feature type="transmembrane region" description="Helical" evidence="9">
    <location>
        <begin position="122"/>
        <end position="141"/>
    </location>
</feature>